<comment type="caution">
    <text evidence="1">The sequence shown here is derived from an EMBL/GenBank/DDBJ whole genome shotgun (WGS) entry which is preliminary data.</text>
</comment>
<sequence length="79" mass="9148">MTGTFFQCDACGRLDKDPAIDGNVGLPYKWISIKLRVPDMEEYSGFYWSEFHACCHDCAVKLIEAKKKDEEEYNSAYIR</sequence>
<proteinExistence type="predicted"/>
<reference evidence="1" key="1">
    <citation type="journal article" date="2024" name="Int. J. Syst. Evol. Microbiol.">
        <title>Polycladomyces zharkentensis sp. nov., a novel thermophilic cellulose- and starch-degrading member of the Bacillota from a geothermal aquifer in Kazakhstan.</title>
        <authorList>
            <person name="Mashzhan A."/>
            <person name="Kistaubayeva A."/>
            <person name="Javier-Lopez R."/>
            <person name="Bissenova U."/>
            <person name="Bissenbay A."/>
            <person name="Birkeland N.K."/>
        </authorList>
    </citation>
    <scope>NUCLEOTIDE SEQUENCE</scope>
    <source>
        <strain evidence="1">ZKZ2T</strain>
    </source>
</reference>
<protein>
    <submittedName>
        <fullName evidence="1">Uncharacterized protein</fullName>
    </submittedName>
</protein>
<evidence type="ECO:0000313" key="2">
    <source>
        <dbReference type="Proteomes" id="UP001177120"/>
    </source>
</evidence>
<name>A0ABS2WMN8_9BACL</name>
<dbReference type="EMBL" id="JAFHAP010000016">
    <property type="protein sequence ID" value="MBN2910798.1"/>
    <property type="molecule type" value="Genomic_DNA"/>
</dbReference>
<evidence type="ECO:0000313" key="1">
    <source>
        <dbReference type="EMBL" id="MBN2910798.1"/>
    </source>
</evidence>
<dbReference type="Proteomes" id="UP001177120">
    <property type="component" value="Unassembled WGS sequence"/>
</dbReference>
<organism evidence="1 2">
    <name type="scientific">Polycladomyces zharkentensis</name>
    <dbReference type="NCBI Taxonomy" id="2807616"/>
    <lineage>
        <taxon>Bacteria</taxon>
        <taxon>Bacillati</taxon>
        <taxon>Bacillota</taxon>
        <taxon>Bacilli</taxon>
        <taxon>Bacillales</taxon>
        <taxon>Thermoactinomycetaceae</taxon>
        <taxon>Polycladomyces</taxon>
    </lineage>
</organism>
<accession>A0ABS2WMN8</accession>
<keyword evidence="2" id="KW-1185">Reference proteome</keyword>
<gene>
    <name evidence="1" type="ORF">JQC72_14960</name>
</gene>
<dbReference type="RefSeq" id="WP_205497044.1">
    <property type="nucleotide sequence ID" value="NZ_JAFHAP010000016.1"/>
</dbReference>